<dbReference type="AlphaFoldDB" id="A0A7I4D332"/>
<dbReference type="Proteomes" id="UP000006727">
    <property type="component" value="Chromosome 27"/>
</dbReference>
<reference evidence="1 2" key="1">
    <citation type="journal article" date="2008" name="Science">
        <title>The Physcomitrella genome reveals evolutionary insights into the conquest of land by plants.</title>
        <authorList>
            <person name="Rensing S."/>
            <person name="Lang D."/>
            <person name="Zimmer A."/>
            <person name="Terry A."/>
            <person name="Salamov A."/>
            <person name="Shapiro H."/>
            <person name="Nishiyama T."/>
            <person name="Perroud P.-F."/>
            <person name="Lindquist E."/>
            <person name="Kamisugi Y."/>
            <person name="Tanahashi T."/>
            <person name="Sakakibara K."/>
            <person name="Fujita T."/>
            <person name="Oishi K."/>
            <person name="Shin-I T."/>
            <person name="Kuroki Y."/>
            <person name="Toyoda A."/>
            <person name="Suzuki Y."/>
            <person name="Hashimoto A."/>
            <person name="Yamaguchi K."/>
            <person name="Sugano A."/>
            <person name="Kohara Y."/>
            <person name="Fujiyama A."/>
            <person name="Anterola A."/>
            <person name="Aoki S."/>
            <person name="Ashton N."/>
            <person name="Barbazuk W.B."/>
            <person name="Barker E."/>
            <person name="Bennetzen J."/>
            <person name="Bezanilla M."/>
            <person name="Blankenship R."/>
            <person name="Cho S.H."/>
            <person name="Dutcher S."/>
            <person name="Estelle M."/>
            <person name="Fawcett J.A."/>
            <person name="Gundlach H."/>
            <person name="Hanada K."/>
            <person name="Heyl A."/>
            <person name="Hicks K.A."/>
            <person name="Hugh J."/>
            <person name="Lohr M."/>
            <person name="Mayer K."/>
            <person name="Melkozernov A."/>
            <person name="Murata T."/>
            <person name="Nelson D."/>
            <person name="Pils B."/>
            <person name="Prigge M."/>
            <person name="Reiss B."/>
            <person name="Renner T."/>
            <person name="Rombauts S."/>
            <person name="Rushton P."/>
            <person name="Sanderfoot A."/>
            <person name="Schween G."/>
            <person name="Shiu S.-H."/>
            <person name="Stueber K."/>
            <person name="Theodoulou F.L."/>
            <person name="Tu H."/>
            <person name="Van de Peer Y."/>
            <person name="Verrier P.J."/>
            <person name="Waters E."/>
            <person name="Wood A."/>
            <person name="Yang L."/>
            <person name="Cove D."/>
            <person name="Cuming A."/>
            <person name="Hasebe M."/>
            <person name="Lucas S."/>
            <person name="Mishler D.B."/>
            <person name="Reski R."/>
            <person name="Grigoriev I."/>
            <person name="Quatrano R.S."/>
            <person name="Boore J.L."/>
        </authorList>
    </citation>
    <scope>NUCLEOTIDE SEQUENCE [LARGE SCALE GENOMIC DNA]</scope>
    <source>
        <strain evidence="1 2">cv. Gransden 2004</strain>
    </source>
</reference>
<evidence type="ECO:0000313" key="2">
    <source>
        <dbReference type="Proteomes" id="UP000006727"/>
    </source>
</evidence>
<dbReference type="EMBL" id="ABEU02000027">
    <property type="status" value="NOT_ANNOTATED_CDS"/>
    <property type="molecule type" value="Genomic_DNA"/>
</dbReference>
<reference evidence="1 2" key="2">
    <citation type="journal article" date="2018" name="Plant J.">
        <title>The Physcomitrella patens chromosome-scale assembly reveals moss genome structure and evolution.</title>
        <authorList>
            <person name="Lang D."/>
            <person name="Ullrich K.K."/>
            <person name="Murat F."/>
            <person name="Fuchs J."/>
            <person name="Jenkins J."/>
            <person name="Haas F.B."/>
            <person name="Piednoel M."/>
            <person name="Gundlach H."/>
            <person name="Van Bel M."/>
            <person name="Meyberg R."/>
            <person name="Vives C."/>
            <person name="Morata J."/>
            <person name="Symeonidi A."/>
            <person name="Hiss M."/>
            <person name="Muchero W."/>
            <person name="Kamisugi Y."/>
            <person name="Saleh O."/>
            <person name="Blanc G."/>
            <person name="Decker E.L."/>
            <person name="van Gessel N."/>
            <person name="Grimwood J."/>
            <person name="Hayes R.D."/>
            <person name="Graham S.W."/>
            <person name="Gunter L.E."/>
            <person name="McDaniel S.F."/>
            <person name="Hoernstein S.N.W."/>
            <person name="Larsson A."/>
            <person name="Li F.W."/>
            <person name="Perroud P.F."/>
            <person name="Phillips J."/>
            <person name="Ranjan P."/>
            <person name="Rokshar D.S."/>
            <person name="Rothfels C.J."/>
            <person name="Schneider L."/>
            <person name="Shu S."/>
            <person name="Stevenson D.W."/>
            <person name="Thummler F."/>
            <person name="Tillich M."/>
            <person name="Villarreal Aguilar J.C."/>
            <person name="Widiez T."/>
            <person name="Wong G.K."/>
            <person name="Wymore A."/>
            <person name="Zhang Y."/>
            <person name="Zimmer A.D."/>
            <person name="Quatrano R.S."/>
            <person name="Mayer K.F.X."/>
            <person name="Goodstein D."/>
            <person name="Casacuberta J.M."/>
            <person name="Vandepoele K."/>
            <person name="Reski R."/>
            <person name="Cuming A.C."/>
            <person name="Tuskan G.A."/>
            <person name="Maumus F."/>
            <person name="Salse J."/>
            <person name="Schmutz J."/>
            <person name="Rensing S.A."/>
        </authorList>
    </citation>
    <scope>NUCLEOTIDE SEQUENCE [LARGE SCALE GENOMIC DNA]</scope>
    <source>
        <strain evidence="1 2">cv. Gransden 2004</strain>
    </source>
</reference>
<dbReference type="Gramene" id="Pp3c27_5190V3.1">
    <property type="protein sequence ID" value="Pp3c27_5190V3.1"/>
    <property type="gene ID" value="Pp3c27_5190"/>
</dbReference>
<name>A0A7I4D332_PHYPA</name>
<dbReference type="InParanoid" id="A0A7I4D332"/>
<evidence type="ECO:0000313" key="1">
    <source>
        <dbReference type="EnsemblPlants" id="Pp3c27_5190V3.2"/>
    </source>
</evidence>
<dbReference type="Gramene" id="Pp3c27_5190V3.2">
    <property type="protein sequence ID" value="Pp3c27_5190V3.2"/>
    <property type="gene ID" value="Pp3c27_5190"/>
</dbReference>
<dbReference type="EnsemblPlants" id="Pp3c27_5190V3.2">
    <property type="protein sequence ID" value="Pp3c27_5190V3.2"/>
    <property type="gene ID" value="Pp3c27_5190"/>
</dbReference>
<sequence>MKQGCNQLKVSTTFQVLCAHDCGAEAVETKSECAGKVAVPWQKLVTLDSVLVDKVGGKVKNSQVNFKYPPTVEQGFISLW</sequence>
<reference evidence="1" key="3">
    <citation type="submission" date="2020-12" db="UniProtKB">
        <authorList>
            <consortium name="EnsemblPlants"/>
        </authorList>
    </citation>
    <scope>IDENTIFICATION</scope>
</reference>
<accession>A0A7I4D332</accession>
<organism evidence="1 2">
    <name type="scientific">Physcomitrium patens</name>
    <name type="common">Spreading-leaved earth moss</name>
    <name type="synonym">Physcomitrella patens</name>
    <dbReference type="NCBI Taxonomy" id="3218"/>
    <lineage>
        <taxon>Eukaryota</taxon>
        <taxon>Viridiplantae</taxon>
        <taxon>Streptophyta</taxon>
        <taxon>Embryophyta</taxon>
        <taxon>Bryophyta</taxon>
        <taxon>Bryophytina</taxon>
        <taxon>Bryopsida</taxon>
        <taxon>Funariidae</taxon>
        <taxon>Funariales</taxon>
        <taxon>Funariaceae</taxon>
        <taxon>Physcomitrium</taxon>
    </lineage>
</organism>
<protein>
    <submittedName>
        <fullName evidence="1">Uncharacterized protein</fullName>
    </submittedName>
</protein>
<keyword evidence="2" id="KW-1185">Reference proteome</keyword>
<dbReference type="EnsemblPlants" id="Pp3c27_5190V3.1">
    <property type="protein sequence ID" value="Pp3c27_5190V3.1"/>
    <property type="gene ID" value="Pp3c27_5190"/>
</dbReference>
<proteinExistence type="predicted"/>